<evidence type="ECO:0000256" key="3">
    <source>
        <dbReference type="ARBA" id="ARBA00022448"/>
    </source>
</evidence>
<comment type="caution">
    <text evidence="9">The sequence shown here is derived from an EMBL/GenBank/DDBJ whole genome shotgun (WGS) entry which is preliminary data.</text>
</comment>
<dbReference type="Proteomes" id="UP001230253">
    <property type="component" value="Unassembled WGS sequence"/>
</dbReference>
<proteinExistence type="inferred from homology"/>
<organism evidence="9 10">
    <name type="scientific">Rhodopseudomonas julia</name>
    <dbReference type="NCBI Taxonomy" id="200617"/>
    <lineage>
        <taxon>Bacteria</taxon>
        <taxon>Pseudomonadati</taxon>
        <taxon>Pseudomonadota</taxon>
        <taxon>Alphaproteobacteria</taxon>
        <taxon>Hyphomicrobiales</taxon>
        <taxon>Nitrobacteraceae</taxon>
        <taxon>Rhodopseudomonas</taxon>
    </lineage>
</organism>
<evidence type="ECO:0000256" key="4">
    <source>
        <dbReference type="ARBA" id="ARBA00022452"/>
    </source>
</evidence>
<dbReference type="Gene3D" id="1.20.1600.10">
    <property type="entry name" value="Outer membrane efflux proteins (OEP)"/>
    <property type="match status" value="1"/>
</dbReference>
<dbReference type="PANTHER" id="PTHR30026">
    <property type="entry name" value="OUTER MEMBRANE PROTEIN TOLC"/>
    <property type="match status" value="1"/>
</dbReference>
<keyword evidence="6" id="KW-0472">Membrane</keyword>
<evidence type="ECO:0000256" key="5">
    <source>
        <dbReference type="ARBA" id="ARBA00022692"/>
    </source>
</evidence>
<keyword evidence="8" id="KW-0732">Signal</keyword>
<keyword evidence="10" id="KW-1185">Reference proteome</keyword>
<protein>
    <submittedName>
        <fullName evidence="9">Outer membrane protein</fullName>
    </submittedName>
</protein>
<sequence length="460" mass="49771">MLLTPCRYSLGVVLAATLLASPAGAESITEALASAYWNNPTINSQRAETRAVDENVPIAKAGNRPQVSAYGEIDGTHTGGYARSGRVGADFSRNTSDLAVGVQVQQNLFNGFQTRNSVSGATANVYASRFALESTVQSVLLDAAEAYMDVLRDEALLRLRRQNIDFLDEQLRASQDRFDVGENTRTDVAQTRAELSLAQSNLSLAEANLVASKAIYRQVVGHEAKNLQLTFPFRNKLPSSLQQALSLSLDRHPSIIAAQYSMDAAAYDAKRIEGELLPTVSVTGNLQKEIGVGRPDNTETAQIMGRVSIPIYQGGSVSARVRQAKELLGQRRIEVDVAREQVRAATVAAWGTLEATNASILAATAQVAASDIALQGVIEEQRVGQRTQLDVLDARSTLLDANVNRVVSQRDRIVAAFSLLAAVGRLNADGLNLPVERYHAEAHYEAVKDKWFGLRTPDGR</sequence>
<comment type="similarity">
    <text evidence="2">Belongs to the outer membrane factor (OMF) (TC 1.B.17) family.</text>
</comment>
<evidence type="ECO:0000256" key="8">
    <source>
        <dbReference type="SAM" id="SignalP"/>
    </source>
</evidence>
<evidence type="ECO:0000256" key="2">
    <source>
        <dbReference type="ARBA" id="ARBA00007613"/>
    </source>
</evidence>
<evidence type="ECO:0000256" key="1">
    <source>
        <dbReference type="ARBA" id="ARBA00004442"/>
    </source>
</evidence>
<dbReference type="InterPro" id="IPR003423">
    <property type="entry name" value="OMP_efflux"/>
</dbReference>
<keyword evidence="7" id="KW-0998">Cell outer membrane</keyword>
<dbReference type="InterPro" id="IPR010130">
    <property type="entry name" value="T1SS_OMP_TolC"/>
</dbReference>
<dbReference type="InterPro" id="IPR051906">
    <property type="entry name" value="TolC-like"/>
</dbReference>
<dbReference type="SUPFAM" id="SSF56954">
    <property type="entry name" value="Outer membrane efflux proteins (OEP)"/>
    <property type="match status" value="1"/>
</dbReference>
<evidence type="ECO:0000313" key="9">
    <source>
        <dbReference type="EMBL" id="MDQ0327051.1"/>
    </source>
</evidence>
<feature type="signal peptide" evidence="8">
    <location>
        <begin position="1"/>
        <end position="25"/>
    </location>
</feature>
<dbReference type="PANTHER" id="PTHR30026:SF22">
    <property type="entry name" value="OUTER MEMBRANE EFFLUX PROTEIN"/>
    <property type="match status" value="1"/>
</dbReference>
<dbReference type="RefSeq" id="WP_307155132.1">
    <property type="nucleotide sequence ID" value="NZ_JAUSUK010000002.1"/>
</dbReference>
<gene>
    <name evidence="9" type="ORF">J2R99_002920</name>
</gene>
<accession>A0ABU0CAV5</accession>
<dbReference type="EMBL" id="JAUSUK010000002">
    <property type="protein sequence ID" value="MDQ0327051.1"/>
    <property type="molecule type" value="Genomic_DNA"/>
</dbReference>
<evidence type="ECO:0000313" key="10">
    <source>
        <dbReference type="Proteomes" id="UP001230253"/>
    </source>
</evidence>
<reference evidence="9 10" key="1">
    <citation type="submission" date="2023-07" db="EMBL/GenBank/DDBJ databases">
        <title>Genomic Encyclopedia of Type Strains, Phase IV (KMG-IV): sequencing the most valuable type-strain genomes for metagenomic binning, comparative biology and taxonomic classification.</title>
        <authorList>
            <person name="Goeker M."/>
        </authorList>
    </citation>
    <scope>NUCLEOTIDE SEQUENCE [LARGE SCALE GENOMIC DNA]</scope>
    <source>
        <strain evidence="9 10">DSM 11549</strain>
    </source>
</reference>
<comment type="subcellular location">
    <subcellularLocation>
        <location evidence="1">Cell outer membrane</location>
    </subcellularLocation>
</comment>
<name>A0ABU0CAV5_9BRAD</name>
<keyword evidence="5" id="KW-0812">Transmembrane</keyword>
<dbReference type="NCBIfam" id="TIGR01844">
    <property type="entry name" value="type_I_sec_TolC"/>
    <property type="match status" value="1"/>
</dbReference>
<evidence type="ECO:0000256" key="7">
    <source>
        <dbReference type="ARBA" id="ARBA00023237"/>
    </source>
</evidence>
<keyword evidence="4" id="KW-1134">Transmembrane beta strand</keyword>
<keyword evidence="3" id="KW-0813">Transport</keyword>
<evidence type="ECO:0000256" key="6">
    <source>
        <dbReference type="ARBA" id="ARBA00023136"/>
    </source>
</evidence>
<dbReference type="Pfam" id="PF02321">
    <property type="entry name" value="OEP"/>
    <property type="match status" value="2"/>
</dbReference>
<feature type="chain" id="PRO_5045881366" evidence="8">
    <location>
        <begin position="26"/>
        <end position="460"/>
    </location>
</feature>